<evidence type="ECO:0000256" key="1">
    <source>
        <dbReference type="ARBA" id="ARBA00004141"/>
    </source>
</evidence>
<keyword evidence="3 6" id="KW-1133">Transmembrane helix</keyword>
<keyword evidence="8" id="KW-1185">Reference proteome</keyword>
<evidence type="ECO:0000256" key="6">
    <source>
        <dbReference type="SAM" id="Phobius"/>
    </source>
</evidence>
<protein>
    <recommendedName>
        <fullName evidence="9">G-protein coupled receptors family 2 profile 2 domain-containing protein</fullName>
    </recommendedName>
</protein>
<dbReference type="AlphaFoldDB" id="A0AAD2GB75"/>
<dbReference type="SUPFAM" id="SSF81321">
    <property type="entry name" value="Family A G protein-coupled receptor-like"/>
    <property type="match status" value="1"/>
</dbReference>
<gene>
    <name evidence="7" type="ORF">CYCCA115_LOCUS22733</name>
</gene>
<dbReference type="GO" id="GO:0007189">
    <property type="term" value="P:adenylate cyclase-activating G protein-coupled receptor signaling pathway"/>
    <property type="evidence" value="ECO:0007669"/>
    <property type="project" value="TreeGrafter"/>
</dbReference>
<organism evidence="7 8">
    <name type="scientific">Cylindrotheca closterium</name>
    <dbReference type="NCBI Taxonomy" id="2856"/>
    <lineage>
        <taxon>Eukaryota</taxon>
        <taxon>Sar</taxon>
        <taxon>Stramenopiles</taxon>
        <taxon>Ochrophyta</taxon>
        <taxon>Bacillariophyta</taxon>
        <taxon>Bacillariophyceae</taxon>
        <taxon>Bacillariophycidae</taxon>
        <taxon>Bacillariales</taxon>
        <taxon>Bacillariaceae</taxon>
        <taxon>Cylindrotheca</taxon>
    </lineage>
</organism>
<reference evidence="7" key="1">
    <citation type="submission" date="2023-08" db="EMBL/GenBank/DDBJ databases">
        <authorList>
            <person name="Audoor S."/>
            <person name="Bilcke G."/>
        </authorList>
    </citation>
    <scope>NUCLEOTIDE SEQUENCE</scope>
</reference>
<evidence type="ECO:0000256" key="4">
    <source>
        <dbReference type="ARBA" id="ARBA00023136"/>
    </source>
</evidence>
<feature type="compositionally biased region" description="Basic and acidic residues" evidence="5">
    <location>
        <begin position="244"/>
        <end position="256"/>
    </location>
</feature>
<feature type="transmembrane region" description="Helical" evidence="6">
    <location>
        <begin position="115"/>
        <end position="133"/>
    </location>
</feature>
<keyword evidence="4 6" id="KW-0472">Membrane</keyword>
<dbReference type="GO" id="GO:0004930">
    <property type="term" value="F:G protein-coupled receptor activity"/>
    <property type="evidence" value="ECO:0007669"/>
    <property type="project" value="TreeGrafter"/>
</dbReference>
<keyword evidence="2 6" id="KW-0812">Transmembrane</keyword>
<evidence type="ECO:0000256" key="2">
    <source>
        <dbReference type="ARBA" id="ARBA00022692"/>
    </source>
</evidence>
<dbReference type="PANTHER" id="PTHR23112">
    <property type="entry name" value="G PROTEIN-COUPLED RECEPTOR 157-RELATED"/>
    <property type="match status" value="1"/>
</dbReference>
<comment type="caution">
    <text evidence="7">The sequence shown here is derived from an EMBL/GenBank/DDBJ whole genome shotgun (WGS) entry which is preliminary data.</text>
</comment>
<evidence type="ECO:0008006" key="9">
    <source>
        <dbReference type="Google" id="ProtNLM"/>
    </source>
</evidence>
<evidence type="ECO:0000256" key="3">
    <source>
        <dbReference type="ARBA" id="ARBA00022989"/>
    </source>
</evidence>
<feature type="region of interest" description="Disordered" evidence="5">
    <location>
        <begin position="408"/>
        <end position="449"/>
    </location>
</feature>
<dbReference type="Proteomes" id="UP001295423">
    <property type="component" value="Unassembled WGS sequence"/>
</dbReference>
<proteinExistence type="predicted"/>
<evidence type="ECO:0000313" key="7">
    <source>
        <dbReference type="EMBL" id="CAJ1967354.1"/>
    </source>
</evidence>
<feature type="transmembrane region" description="Helical" evidence="6">
    <location>
        <begin position="288"/>
        <end position="305"/>
    </location>
</feature>
<feature type="transmembrane region" description="Helical" evidence="6">
    <location>
        <begin position="335"/>
        <end position="358"/>
    </location>
</feature>
<comment type="subcellular location">
    <subcellularLocation>
        <location evidence="1">Membrane</location>
        <topology evidence="1">Multi-pass membrane protein</topology>
    </subcellularLocation>
</comment>
<name>A0AAD2GB75_9STRA</name>
<dbReference type="PANTHER" id="PTHR23112:SF0">
    <property type="entry name" value="TRANSMEMBRANE PROTEIN 116"/>
    <property type="match status" value="1"/>
</dbReference>
<sequence length="449" mass="50600">MEFEAETAPPSLSYKSLTDGQEALLALLPIPSGILGIMGSWVVIQMAFRMRKAQSWSPYQALLTGMNVCSIFYTMTNMTGSLLYPKETSTKVWAFGNDASCKAIGAMNQFGTAVMLYQAMLCWYFVLIIRFGLSDQKIIQSYETKMHIVPVGWALLTSFAGLFLDVYGERQVSLGCWIDECPFDDAGERIPCAKSTFSNILGRGSYVFTFFFLIISSIVNWRHARKQMKDADAHASTNDDAEEAAERSETIVRGDDGETQLGEDSKKRREAAKRKRDERNLNHIRDQAILFVGGFLLCNVVTYRLNFTVGDVRRIDLYSGTSVTYAEEMELPYKYYPLLVLQSLLLPLQGFVNCLIYVRPQYIKSRRHFPQESRLWAFRRAVHGKVILPVRPEAAHASMRITRRSKVAPKSTRIMFDGSRRSDGGTAELEDNTGSFGDDEPPAAEFGSQ</sequence>
<dbReference type="Gene3D" id="1.20.1070.10">
    <property type="entry name" value="Rhodopsin 7-helix transmembrane proteins"/>
    <property type="match status" value="1"/>
</dbReference>
<feature type="transmembrane region" description="Helical" evidence="6">
    <location>
        <begin position="145"/>
        <end position="164"/>
    </location>
</feature>
<evidence type="ECO:0000256" key="5">
    <source>
        <dbReference type="SAM" id="MobiDB-lite"/>
    </source>
</evidence>
<feature type="transmembrane region" description="Helical" evidence="6">
    <location>
        <begin position="56"/>
        <end position="75"/>
    </location>
</feature>
<evidence type="ECO:0000313" key="8">
    <source>
        <dbReference type="Proteomes" id="UP001295423"/>
    </source>
</evidence>
<feature type="transmembrane region" description="Helical" evidence="6">
    <location>
        <begin position="204"/>
        <end position="221"/>
    </location>
</feature>
<feature type="region of interest" description="Disordered" evidence="5">
    <location>
        <begin position="232"/>
        <end position="277"/>
    </location>
</feature>
<dbReference type="GO" id="GO:0005886">
    <property type="term" value="C:plasma membrane"/>
    <property type="evidence" value="ECO:0007669"/>
    <property type="project" value="TreeGrafter"/>
</dbReference>
<feature type="transmembrane region" description="Helical" evidence="6">
    <location>
        <begin position="23"/>
        <end position="44"/>
    </location>
</feature>
<accession>A0AAD2GB75</accession>
<dbReference type="EMBL" id="CAKOGP040002325">
    <property type="protein sequence ID" value="CAJ1967354.1"/>
    <property type="molecule type" value="Genomic_DNA"/>
</dbReference>